<reference evidence="1" key="1">
    <citation type="submission" date="2020-10" db="EMBL/GenBank/DDBJ databases">
        <title>High-Quality Genome Resource of Clonostachys rosea strain S41 by Oxford Nanopore Long-Read Sequencing.</title>
        <authorList>
            <person name="Wang H."/>
        </authorList>
    </citation>
    <scope>NUCLEOTIDE SEQUENCE</scope>
    <source>
        <strain evidence="1">S41</strain>
    </source>
</reference>
<evidence type="ECO:0000313" key="2">
    <source>
        <dbReference type="Proteomes" id="UP000616885"/>
    </source>
</evidence>
<evidence type="ECO:0000313" key="1">
    <source>
        <dbReference type="EMBL" id="KAF9743188.1"/>
    </source>
</evidence>
<sequence length="104" mass="11935">MRALPNNRFTLGAENLGIEAGVFRVQLFRYQDLAGRDASSTARMCCLLLVQTWDPIDSWGDIMAEEWDVNSAIHEQVFTRRFITFRKFWSSNLPTDLCTIGFLA</sequence>
<accession>A0A8H7K3W0</accession>
<protein>
    <submittedName>
        <fullName evidence="1">Uncharacterized protein</fullName>
    </submittedName>
</protein>
<comment type="caution">
    <text evidence="1">The sequence shown here is derived from an EMBL/GenBank/DDBJ whole genome shotgun (WGS) entry which is preliminary data.</text>
</comment>
<organism evidence="1 2">
    <name type="scientific">Bionectria ochroleuca</name>
    <name type="common">Gliocladium roseum</name>
    <dbReference type="NCBI Taxonomy" id="29856"/>
    <lineage>
        <taxon>Eukaryota</taxon>
        <taxon>Fungi</taxon>
        <taxon>Dikarya</taxon>
        <taxon>Ascomycota</taxon>
        <taxon>Pezizomycotina</taxon>
        <taxon>Sordariomycetes</taxon>
        <taxon>Hypocreomycetidae</taxon>
        <taxon>Hypocreales</taxon>
        <taxon>Bionectriaceae</taxon>
        <taxon>Clonostachys</taxon>
    </lineage>
</organism>
<dbReference type="AlphaFoldDB" id="A0A8H7K3W0"/>
<gene>
    <name evidence="1" type="ORF">IM811_006844</name>
</gene>
<dbReference type="EMBL" id="JADCTT010000018">
    <property type="protein sequence ID" value="KAF9743188.1"/>
    <property type="molecule type" value="Genomic_DNA"/>
</dbReference>
<name>A0A8H7K3W0_BIOOC</name>
<proteinExistence type="predicted"/>
<dbReference type="Proteomes" id="UP000616885">
    <property type="component" value="Unassembled WGS sequence"/>
</dbReference>